<evidence type="ECO:0000259" key="2">
    <source>
        <dbReference type="Pfam" id="PF05170"/>
    </source>
</evidence>
<comment type="caution">
    <text evidence="3">The sequence shown here is derived from an EMBL/GenBank/DDBJ whole genome shotgun (WGS) entry which is preliminary data.</text>
</comment>
<evidence type="ECO:0000313" key="3">
    <source>
        <dbReference type="EMBL" id="MDI7924073.1"/>
    </source>
</evidence>
<dbReference type="RefSeq" id="WP_311788160.1">
    <property type="nucleotide sequence ID" value="NZ_JALDYY010000013.1"/>
</dbReference>
<name>A0AAE3U535_9HYPH</name>
<gene>
    <name evidence="3" type="ORF">MRS75_18585</name>
</gene>
<protein>
    <submittedName>
        <fullName evidence="3">AsmA family protein</fullName>
    </submittedName>
</protein>
<dbReference type="PIRSF" id="PIRSF034039">
    <property type="entry name" value="UCP034039"/>
    <property type="match status" value="1"/>
</dbReference>
<dbReference type="AlphaFoldDB" id="A0AAE3U535"/>
<dbReference type="EMBL" id="JALDYZ010000012">
    <property type="protein sequence ID" value="MDI7924073.1"/>
    <property type="molecule type" value="Genomic_DNA"/>
</dbReference>
<dbReference type="Proteomes" id="UP001161580">
    <property type="component" value="Unassembled WGS sequence"/>
</dbReference>
<feature type="region of interest" description="Disordered" evidence="1">
    <location>
        <begin position="1207"/>
        <end position="1232"/>
    </location>
</feature>
<dbReference type="InterPro" id="IPR052894">
    <property type="entry name" value="AsmA-related"/>
</dbReference>
<evidence type="ECO:0000256" key="1">
    <source>
        <dbReference type="SAM" id="MobiDB-lite"/>
    </source>
</evidence>
<dbReference type="GO" id="GO:0005886">
    <property type="term" value="C:plasma membrane"/>
    <property type="evidence" value="ECO:0007669"/>
    <property type="project" value="TreeGrafter"/>
</dbReference>
<dbReference type="InterPro" id="IPR017023">
    <property type="entry name" value="UCP034039"/>
</dbReference>
<dbReference type="InterPro" id="IPR007844">
    <property type="entry name" value="AsmA"/>
</dbReference>
<dbReference type="Pfam" id="PF05170">
    <property type="entry name" value="AsmA"/>
    <property type="match status" value="1"/>
</dbReference>
<sequence length="1255" mass="134096">MLGRILVFLGGLLVVLLFAALLAPLFVDWTNFRREFEEQASRIIGKKVVVYGAVDARILPFPSVTLHDVRVGQDPDGTPLIQVAEFSMDAELAPFLSGEALIFDMRIERPKARIRLLKDGTLDWMRGSRPEIPAKTVVLENVQVSGGEIEFIDEQSGRTRRVTDLNAAMTARSLAGPWRIEGNAALDGNQGGFSFATSAADDVDGAIRLVSRLSPERQPVTVDLEGELRVVSGKPSYSGKFTAGLVQAQNEKDKQKKSPGPRLRGAFQLTNERIRVPEYRLEVGALDDPYVVTGEATLDTGKLPEFLLTADGQQINVNRIGNNGSSGKTDRDSLMSARQRLSALIAMAADVPVPQVPGRATLRLPAIVIGDTTIRDARIDLRPAGNGWTVDNAVAILPGRTQIEAKGNLILAGEPSFNGSLLLASSQPTGLSSWLTGSVDPAIRKLQAAGFSAEVNLGPHLQRFENLELAVGKAKLEGKIERQALPDQPANLSIELSGDEVDIDALRALAGLFAGDQTGMKLFDHQIAAHLKAGKLNALGVSANNVETVFTVSGGALSLERLTIGDVSGAAMTAIGKAEGSLSDIAGTGKLTFRAADPGPFLAMLRDRLPRHPAIDRLVRNASWYADADMRLTVSLVRGDEGGLQVKMNGTANRSRINLDYQLSDILAFGTDGTMSLQATLENPSTSILLGQAGLDPLPVDADANGLLAVQMHMSGSDPADTTLTFRTDQTSLSANGKIDMKPADFPNGQMKLALESRDIEPYLLMHAVAVPQFGTGVPVSLAGDLAINADRIELANIAGKVVENTVNGVLALDRKGPDTKVGGKLDLASVDAAWLAEAVYGPLTDPTTGELATTALGSSAFGGLELNLQLSSKQFWPGIFGSVQDFHTGLAYKGDELTLNDISGSWSGGQLTGRLLMANSEGNGFLQSRIDVTEGDTAAISWQSGGEPVATGRFGLTLSTEASGNTLEEIVAGATGSGEIRLTDTKVKGLNLDVLKPLIAAVDLMEGEINTEKVQPIVETLLDNGEAVLGGVTIPFNITEGRARAQGVVAESDLARISGAAEIDLDARMLEGSLALLFNAGNDAQAGADAGIRISYKGDLAAPERTLDVTDITNFLAMRAFERERHRVEKLQANVLEKQRLRREAALYKAREREREEMKIKAARDEKLRIEVEALRKRLADEKIAEEARQRAAAEAARELQQLPAPFVIPDPGSETDLFNPATPAMPVTPNEKVIRGELPPVRGMVPDMQPQFQ</sequence>
<keyword evidence="4" id="KW-1185">Reference proteome</keyword>
<reference evidence="3" key="1">
    <citation type="submission" date="2022-03" db="EMBL/GenBank/DDBJ databases">
        <title>Fererhizobium litorale gen. nov., sp. nov., isolated from sandy sediments of the Sea of Japan seashore.</title>
        <authorList>
            <person name="Romanenko L."/>
            <person name="Kurilenko V."/>
            <person name="Otstavnykh N."/>
            <person name="Svetashev V."/>
            <person name="Tekutyeva L."/>
            <person name="Isaeva M."/>
            <person name="Mikhailov V."/>
        </authorList>
    </citation>
    <scope>NUCLEOTIDE SEQUENCE</scope>
    <source>
        <strain evidence="3">KMM 9576</strain>
    </source>
</reference>
<dbReference type="PANTHER" id="PTHR30441">
    <property type="entry name" value="DUF748 DOMAIN-CONTAINING PROTEIN"/>
    <property type="match status" value="1"/>
</dbReference>
<organism evidence="3 4">
    <name type="scientific">Ferirhizobium litorale</name>
    <dbReference type="NCBI Taxonomy" id="2927786"/>
    <lineage>
        <taxon>Bacteria</taxon>
        <taxon>Pseudomonadati</taxon>
        <taxon>Pseudomonadota</taxon>
        <taxon>Alphaproteobacteria</taxon>
        <taxon>Hyphomicrobiales</taxon>
        <taxon>Rhizobiaceae</taxon>
        <taxon>Ferirhizobium</taxon>
    </lineage>
</organism>
<dbReference type="PANTHER" id="PTHR30441:SF4">
    <property type="entry name" value="PROTEIN ASMA"/>
    <property type="match status" value="1"/>
</dbReference>
<feature type="domain" description="AsmA" evidence="2">
    <location>
        <begin position="5"/>
        <end position="171"/>
    </location>
</feature>
<proteinExistence type="predicted"/>
<accession>A0AAE3U535</accession>
<dbReference type="GO" id="GO:0090313">
    <property type="term" value="P:regulation of protein targeting to membrane"/>
    <property type="evidence" value="ECO:0007669"/>
    <property type="project" value="TreeGrafter"/>
</dbReference>
<evidence type="ECO:0000313" key="4">
    <source>
        <dbReference type="Proteomes" id="UP001161580"/>
    </source>
</evidence>